<feature type="compositionally biased region" description="Gly residues" evidence="11">
    <location>
        <begin position="1646"/>
        <end position="1659"/>
    </location>
</feature>
<evidence type="ECO:0000256" key="3">
    <source>
        <dbReference type="ARBA" id="ARBA00022692"/>
    </source>
</evidence>
<feature type="compositionally biased region" description="Gly residues" evidence="11">
    <location>
        <begin position="671"/>
        <end position="710"/>
    </location>
</feature>
<keyword evidence="3 12" id="KW-0812">Transmembrane</keyword>
<evidence type="ECO:0000256" key="4">
    <source>
        <dbReference type="ARBA" id="ARBA00022989"/>
    </source>
</evidence>
<keyword evidence="7 12" id="KW-0472">Membrane</keyword>
<evidence type="ECO:0000256" key="12">
    <source>
        <dbReference type="SAM" id="Phobius"/>
    </source>
</evidence>
<feature type="region of interest" description="Disordered" evidence="11">
    <location>
        <begin position="1645"/>
        <end position="1664"/>
    </location>
</feature>
<dbReference type="Pfam" id="PF00999">
    <property type="entry name" value="Na_H_Exchanger"/>
    <property type="match status" value="1"/>
</dbReference>
<evidence type="ECO:0000256" key="6">
    <source>
        <dbReference type="ARBA" id="ARBA00023065"/>
    </source>
</evidence>
<reference evidence="14 15" key="1">
    <citation type="journal article" date="2024" name="Nat. Commun.">
        <title>Phylogenomics reveals the evolutionary origins of lichenization in chlorophyte algae.</title>
        <authorList>
            <person name="Puginier C."/>
            <person name="Libourel C."/>
            <person name="Otte J."/>
            <person name="Skaloud P."/>
            <person name="Haon M."/>
            <person name="Grisel S."/>
            <person name="Petersen M."/>
            <person name="Berrin J.G."/>
            <person name="Delaux P.M."/>
            <person name="Dal Grande F."/>
            <person name="Keller J."/>
        </authorList>
    </citation>
    <scope>NUCLEOTIDE SEQUENCE [LARGE SCALE GENOMIC DNA]</scope>
    <source>
        <strain evidence="14 15">SAG 245.80</strain>
    </source>
</reference>
<feature type="transmembrane region" description="Helical" evidence="12">
    <location>
        <begin position="330"/>
        <end position="356"/>
    </location>
</feature>
<evidence type="ECO:0000256" key="5">
    <source>
        <dbReference type="ARBA" id="ARBA00023053"/>
    </source>
</evidence>
<feature type="region of interest" description="Disordered" evidence="11">
    <location>
        <begin position="968"/>
        <end position="1002"/>
    </location>
</feature>
<feature type="transmembrane region" description="Helical" evidence="12">
    <location>
        <begin position="285"/>
        <end position="310"/>
    </location>
</feature>
<dbReference type="GO" id="GO:0005886">
    <property type="term" value="C:plasma membrane"/>
    <property type="evidence" value="ECO:0007669"/>
    <property type="project" value="TreeGrafter"/>
</dbReference>
<evidence type="ECO:0000256" key="2">
    <source>
        <dbReference type="ARBA" id="ARBA00022448"/>
    </source>
</evidence>
<name>A0AAW1S4Q4_9CHLO</name>
<dbReference type="PANTHER" id="PTHR10110:SF197">
    <property type="entry name" value="SODIUM_HYDROGEN EXCHANGER"/>
    <property type="match status" value="1"/>
</dbReference>
<comment type="subcellular location">
    <subcellularLocation>
        <location evidence="1">Membrane</location>
        <topology evidence="1">Multi-pass membrane protein</topology>
    </subcellularLocation>
</comment>
<feature type="region of interest" description="Disordered" evidence="11">
    <location>
        <begin position="1479"/>
        <end position="1524"/>
    </location>
</feature>
<feature type="compositionally biased region" description="Polar residues" evidence="11">
    <location>
        <begin position="924"/>
        <end position="934"/>
    </location>
</feature>
<feature type="region of interest" description="Disordered" evidence="11">
    <location>
        <begin position="614"/>
        <end position="717"/>
    </location>
</feature>
<feature type="compositionally biased region" description="Low complexity" evidence="11">
    <location>
        <begin position="823"/>
        <end position="838"/>
    </location>
</feature>
<keyword evidence="15" id="KW-1185">Reference proteome</keyword>
<feature type="transmembrane region" description="Helical" evidence="12">
    <location>
        <begin position="412"/>
        <end position="429"/>
    </location>
</feature>
<feature type="transmembrane region" description="Helical" evidence="12">
    <location>
        <begin position="380"/>
        <end position="400"/>
    </location>
</feature>
<feature type="transmembrane region" description="Helical" evidence="12">
    <location>
        <begin position="79"/>
        <end position="98"/>
    </location>
</feature>
<dbReference type="GO" id="GO:0051453">
    <property type="term" value="P:regulation of intracellular pH"/>
    <property type="evidence" value="ECO:0007669"/>
    <property type="project" value="TreeGrafter"/>
</dbReference>
<comment type="catalytic activity">
    <reaction evidence="10">
        <text>K(+)(in) + H(+)(out) = K(+)(out) + H(+)(in)</text>
        <dbReference type="Rhea" id="RHEA:29467"/>
        <dbReference type="ChEBI" id="CHEBI:15378"/>
        <dbReference type="ChEBI" id="CHEBI:29103"/>
    </reaction>
</comment>
<dbReference type="EMBL" id="JALJOU010000013">
    <property type="protein sequence ID" value="KAK9840543.1"/>
    <property type="molecule type" value="Genomic_DNA"/>
</dbReference>
<sequence>MIQQALEFLRLYDEATCQAARPSYSHRVDDPENFNWCTVPKHGQDAVLFAGVALLAACLFSGQFFALAVLLAGGLVQTLAFPINFGPFGNALALWLGVEPPDLLLYVFLPPILLDSAARIDFFVFKKMIVHVISFAFLMVMASTAILSPMLLYVFGLSNLGWRWEHAAMFSAIIASTDAVAVSAVLKSAGAPVQLQVMMEGESLFNDATAIVLFQVFFNQLKQQESQTPDMWHQLLNLAQKITWLSIGGVGVGLAMSLLTRLMLKFIHRRGHKGPEQLTLTIAMAYLTYYFGQLAGVSGVIAVVVLGLGGSATGKWSMSAHIVESGTFDVFWDTISFAVNGIVFFYAGCSSVNFFWRSSQEIYEDEGTLHALATLWRLPLLYLAVLGVRGLCILLLNPLFKLAGTAMSWSEIIFTTVGGLRGAISLILVQQVVTESAPGQEDQKVTAELAMWTSGVVVCTLLINAPLLPLVLHWTGLARISPVKGRLRAKAVRSLRRFTEHAVVDLEHDTGEMMRGGDWTAVRQFVDLADRLDSFAPPSKKFDGDDAKPPDEGRGVLQRALDRTLGWAGDVAALLGRSVGRSYEAFQGDAHDARSPLLAHRGPVDAIEEGANEGHDEELGLPTGGSPLEVGPVEHSSGAASMPPHVHAGQPAKSGAAARRAHFGAETKVGAGEGSGGRKGGAIPGGTAESGGGAGLQGGHTEGGSSGRAGPGLPERPMDTAAAAEQALMGVGEDVGAAGGQVLKTSECDKEMAARHSGFGQFEVPFLTSRAGLKGSAQPDPPPAEVARRGSSDSRRTSAEVRRTSATGTFAAPSTAVLPPAPTASQARSAAADAQASQGTVRPVSPWAAHADQGSTVEERKFDTVPQPIMTPKMLRPGSPGEGQIGKPRMRWVMMHAQHLQRLRPGAPRRAAHGSAAQPGGTHATATRSLQQPSRRGAAPRNAVSRRYQSDASAMRRAMSGPLLALPISISDDEGTSGKDAPGEAASENEDDDIDGHDPGDDPELLIETRVRLVTGLKRYLHTKHGEGLLSAASVQVLDHACDSAIDQADQPLNLWAMVEREVCGKLNVRLLSMCLFWLRRLAISGSGWHPRALWAIIRPPTVQLAELLGSGLSCVMLQAIECAVEFWLALEWSPQAQWLLEASESGPLQEEVKRQSAEVWQFILDREIEAPARFQAIQTQRAAAAILRQQVAFVEELYAVGVIDAVERKALLAPIEKRERMLQRRGAVWRTPRVMDVLRNLPFLRELPGHFLDSLLARGTMLKFDRGQVVWAPLSASEPRASANGDRALGASGSVVPSDAGGVGSIFVVMAGLVKSSFLTMGGGSQEYYLGTGSVFGLLSALVGEDLPGAGPCLAVGNALRQGPVVYEFPQPLVASIRRGADDGDAILQQLQLDLFRVAALYVVERLRGEVLTSAAAHFQALAIVQARHRTLCRLSRRAPPSQTHAQVWKNAGSSERARNIMASEFKRALEAPTLDAFDDGRKAGDAPDDNAPDGGSAGGNGAAAPAGGNGHEGGADAQDGGGLDLERALAGLGCAPGPSDRQVMASLDPQRIWQKIRSHAATALATLREDLRDAELVTLAPGAPYDQETSLVLLKGTLLVTGHAHTVPVPDAGSAASGILPSTVTTSPPSGHLTAGAAQDIGRTAGGRAAGGKGEPVGGRWEVGVEHRGPSVVLWLWEAVNGGGEVVLRPQPIRFTAGPEGAVLVACRPVTDSDSDATLSEASTHAGSDILAGLQPLAGEPARARPLPDCGSTEADATAPAPAPGAGSSRRMRVVSIAPRG</sequence>
<keyword evidence="2" id="KW-0813">Transport</keyword>
<feature type="transmembrane region" description="Helical" evidence="12">
    <location>
        <begin position="132"/>
        <end position="155"/>
    </location>
</feature>
<dbReference type="InterPro" id="IPR006153">
    <property type="entry name" value="Cation/H_exchanger_TM"/>
</dbReference>
<gene>
    <name evidence="14" type="ORF">WJX81_000451</name>
</gene>
<dbReference type="GO" id="GO:0098719">
    <property type="term" value="P:sodium ion import across plasma membrane"/>
    <property type="evidence" value="ECO:0007669"/>
    <property type="project" value="TreeGrafter"/>
</dbReference>
<dbReference type="GO" id="GO:0015385">
    <property type="term" value="F:sodium:proton antiporter activity"/>
    <property type="evidence" value="ECO:0007669"/>
    <property type="project" value="InterPro"/>
</dbReference>
<feature type="transmembrane region" description="Helical" evidence="12">
    <location>
        <begin position="104"/>
        <end position="125"/>
    </location>
</feature>
<keyword evidence="4 12" id="KW-1133">Transmembrane helix</keyword>
<accession>A0AAW1S4Q4</accession>
<comment type="caution">
    <text evidence="14">The sequence shown here is derived from an EMBL/GenBank/DDBJ whole genome shotgun (WGS) entry which is preliminary data.</text>
</comment>
<evidence type="ECO:0000313" key="14">
    <source>
        <dbReference type="EMBL" id="KAK9840543.1"/>
    </source>
</evidence>
<feature type="transmembrane region" description="Helical" evidence="12">
    <location>
        <begin position="167"/>
        <end position="186"/>
    </location>
</feature>
<evidence type="ECO:0000256" key="11">
    <source>
        <dbReference type="SAM" id="MobiDB-lite"/>
    </source>
</evidence>
<keyword evidence="5" id="KW-0915">Sodium</keyword>
<feature type="compositionally biased region" description="Gly residues" evidence="11">
    <location>
        <begin position="1497"/>
        <end position="1514"/>
    </location>
</feature>
<protein>
    <recommendedName>
        <fullName evidence="13">Cation/H+ exchanger transmembrane domain-containing protein</fullName>
    </recommendedName>
</protein>
<evidence type="ECO:0000256" key="10">
    <source>
        <dbReference type="ARBA" id="ARBA00047912"/>
    </source>
</evidence>
<evidence type="ECO:0000313" key="15">
    <source>
        <dbReference type="Proteomes" id="UP001445335"/>
    </source>
</evidence>
<feature type="transmembrane region" description="Helical" evidence="12">
    <location>
        <begin position="46"/>
        <end position="72"/>
    </location>
</feature>
<evidence type="ECO:0000259" key="13">
    <source>
        <dbReference type="Pfam" id="PF00999"/>
    </source>
</evidence>
<dbReference type="InterPro" id="IPR018422">
    <property type="entry name" value="Cation/H_exchanger_CPA1"/>
</dbReference>
<feature type="transmembrane region" description="Helical" evidence="12">
    <location>
        <begin position="449"/>
        <end position="474"/>
    </location>
</feature>
<dbReference type="GO" id="GO:0015386">
    <property type="term" value="F:potassium:proton antiporter activity"/>
    <property type="evidence" value="ECO:0007669"/>
    <property type="project" value="TreeGrafter"/>
</dbReference>
<keyword evidence="6" id="KW-0406">Ion transport</keyword>
<evidence type="ECO:0000256" key="7">
    <source>
        <dbReference type="ARBA" id="ARBA00023136"/>
    </source>
</evidence>
<feature type="region of interest" description="Disordered" evidence="11">
    <location>
        <begin position="902"/>
        <end position="955"/>
    </location>
</feature>
<evidence type="ECO:0000256" key="1">
    <source>
        <dbReference type="ARBA" id="ARBA00004141"/>
    </source>
</evidence>
<comment type="catalytic activity">
    <reaction evidence="9">
        <text>Na(+)(in) + H(+)(out) = Na(+)(out) + H(+)(in)</text>
        <dbReference type="Rhea" id="RHEA:29419"/>
        <dbReference type="ChEBI" id="CHEBI:15378"/>
        <dbReference type="ChEBI" id="CHEBI:29101"/>
    </reaction>
</comment>
<feature type="region of interest" description="Disordered" evidence="11">
    <location>
        <begin position="1741"/>
        <end position="1783"/>
    </location>
</feature>
<evidence type="ECO:0000256" key="8">
    <source>
        <dbReference type="ARBA" id="ARBA00023201"/>
    </source>
</evidence>
<keyword evidence="8" id="KW-0739">Sodium transport</keyword>
<feature type="compositionally biased region" description="Basic and acidic residues" evidence="11">
    <location>
        <begin position="786"/>
        <end position="803"/>
    </location>
</feature>
<dbReference type="Proteomes" id="UP001445335">
    <property type="component" value="Unassembled WGS sequence"/>
</dbReference>
<evidence type="ECO:0000256" key="9">
    <source>
        <dbReference type="ARBA" id="ARBA00047524"/>
    </source>
</evidence>
<dbReference type="PANTHER" id="PTHR10110">
    <property type="entry name" value="SODIUM/HYDROGEN EXCHANGER"/>
    <property type="match status" value="1"/>
</dbReference>
<organism evidence="14 15">
    <name type="scientific">Elliptochloris bilobata</name>
    <dbReference type="NCBI Taxonomy" id="381761"/>
    <lineage>
        <taxon>Eukaryota</taxon>
        <taxon>Viridiplantae</taxon>
        <taxon>Chlorophyta</taxon>
        <taxon>core chlorophytes</taxon>
        <taxon>Trebouxiophyceae</taxon>
        <taxon>Trebouxiophyceae incertae sedis</taxon>
        <taxon>Elliptochloris clade</taxon>
        <taxon>Elliptochloris</taxon>
    </lineage>
</organism>
<feature type="compositionally biased region" description="Acidic residues" evidence="11">
    <location>
        <begin position="987"/>
        <end position="1002"/>
    </location>
</feature>
<proteinExistence type="predicted"/>
<feature type="region of interest" description="Disordered" evidence="11">
    <location>
        <begin position="772"/>
        <end position="862"/>
    </location>
</feature>
<feature type="transmembrane region" description="Helical" evidence="12">
    <location>
        <begin position="242"/>
        <end position="264"/>
    </location>
</feature>
<feature type="domain" description="Cation/H+ exchanger transmembrane" evidence="13">
    <location>
        <begin position="81"/>
        <end position="472"/>
    </location>
</feature>
<feature type="compositionally biased region" description="Low complexity" evidence="11">
    <location>
        <begin position="1757"/>
        <end position="1769"/>
    </location>
</feature>
<dbReference type="Gene3D" id="6.10.140.1330">
    <property type="match status" value="1"/>
</dbReference>